<dbReference type="Gene3D" id="3.40.1360.10">
    <property type="match status" value="1"/>
</dbReference>
<keyword evidence="3 12" id="KW-0808">Transferase</keyword>
<dbReference type="InterPro" id="IPR006295">
    <property type="entry name" value="DNA_primase_DnaG"/>
</dbReference>
<dbReference type="GO" id="GO:0005737">
    <property type="term" value="C:cytoplasm"/>
    <property type="evidence" value="ECO:0007669"/>
    <property type="project" value="TreeGrafter"/>
</dbReference>
<evidence type="ECO:0000313" key="18">
    <source>
        <dbReference type="Proteomes" id="UP000317648"/>
    </source>
</evidence>
<dbReference type="Pfam" id="PF08275">
    <property type="entry name" value="DNAG_N"/>
    <property type="match status" value="1"/>
</dbReference>
<evidence type="ECO:0000256" key="7">
    <source>
        <dbReference type="ARBA" id="ARBA00022771"/>
    </source>
</evidence>
<protein>
    <recommendedName>
        <fullName evidence="12 13">DNA primase</fullName>
        <ecNumber evidence="12">2.7.7.101</ecNumber>
    </recommendedName>
</protein>
<dbReference type="Gene3D" id="3.90.980.10">
    <property type="entry name" value="DNA primase, catalytic core, N-terminal domain"/>
    <property type="match status" value="1"/>
</dbReference>
<keyword evidence="4 12" id="KW-0548">Nucleotidyltransferase</keyword>
<evidence type="ECO:0000256" key="13">
    <source>
        <dbReference type="PIRNR" id="PIRNR002811"/>
    </source>
</evidence>
<dbReference type="EC" id="2.7.7.101" evidence="12"/>
<keyword evidence="1 12" id="KW-0240">DNA-directed RNA polymerase</keyword>
<keyword evidence="9" id="KW-0460">Magnesium</keyword>
<dbReference type="Pfam" id="PF01807">
    <property type="entry name" value="Zn_ribbon_DnaG"/>
    <property type="match status" value="1"/>
</dbReference>
<dbReference type="GO" id="GO:1990077">
    <property type="term" value="C:primosome complex"/>
    <property type="evidence" value="ECO:0007669"/>
    <property type="project" value="UniProtKB-KW"/>
</dbReference>
<keyword evidence="2 12" id="KW-0639">Primosome</keyword>
<gene>
    <name evidence="12 17" type="primary">dnaG</name>
    <name evidence="17" type="ORF">Pla8534_17310</name>
</gene>
<dbReference type="RefSeq" id="WP_197443106.1">
    <property type="nucleotide sequence ID" value="NZ_CP036433.1"/>
</dbReference>
<dbReference type="SMART" id="SM00400">
    <property type="entry name" value="ZnF_CHCC"/>
    <property type="match status" value="1"/>
</dbReference>
<dbReference type="PROSITE" id="PS50880">
    <property type="entry name" value="TOPRIM"/>
    <property type="match status" value="1"/>
</dbReference>
<keyword evidence="18" id="KW-1185">Reference proteome</keyword>
<dbReference type="EMBL" id="CP036433">
    <property type="protein sequence ID" value="QDU93945.1"/>
    <property type="molecule type" value="Genomic_DNA"/>
</dbReference>
<dbReference type="GO" id="GO:0003899">
    <property type="term" value="F:DNA-directed RNA polymerase activity"/>
    <property type="evidence" value="ECO:0007669"/>
    <property type="project" value="UniProtKB-UniRule"/>
</dbReference>
<keyword evidence="11 12" id="KW-0804">Transcription</keyword>
<proteinExistence type="inferred from homology"/>
<dbReference type="SUPFAM" id="SSF56731">
    <property type="entry name" value="DNA primase core"/>
    <property type="match status" value="1"/>
</dbReference>
<comment type="cofactor">
    <cofactor evidence="12 13 14">
        <name>Zn(2+)</name>
        <dbReference type="ChEBI" id="CHEBI:29105"/>
    </cofactor>
    <text evidence="12 13 14">Binds 1 zinc ion per monomer.</text>
</comment>
<evidence type="ECO:0000256" key="11">
    <source>
        <dbReference type="ARBA" id="ARBA00023163"/>
    </source>
</evidence>
<accession>A0A518DQ22</accession>
<keyword evidence="7 12" id="KW-0863">Zinc-finger</keyword>
<evidence type="ECO:0000256" key="10">
    <source>
        <dbReference type="ARBA" id="ARBA00023125"/>
    </source>
</evidence>
<dbReference type="GO" id="GO:0008270">
    <property type="term" value="F:zinc ion binding"/>
    <property type="evidence" value="ECO:0007669"/>
    <property type="project" value="UniProtKB-UniRule"/>
</dbReference>
<feature type="domain" description="Toprim" evidence="16">
    <location>
        <begin position="272"/>
        <end position="353"/>
    </location>
</feature>
<keyword evidence="8 12" id="KW-0862">Zinc</keyword>
<dbReference type="GO" id="GO:0000428">
    <property type="term" value="C:DNA-directed RNA polymerase complex"/>
    <property type="evidence" value="ECO:0007669"/>
    <property type="project" value="UniProtKB-KW"/>
</dbReference>
<dbReference type="KEGG" id="lcre:Pla8534_17310"/>
<dbReference type="InterPro" id="IPR050219">
    <property type="entry name" value="DnaG_primase"/>
</dbReference>
<dbReference type="PIRSF" id="PIRSF002811">
    <property type="entry name" value="DnaG"/>
    <property type="match status" value="1"/>
</dbReference>
<dbReference type="Pfam" id="PF13155">
    <property type="entry name" value="Toprim_2"/>
    <property type="match status" value="1"/>
</dbReference>
<comment type="catalytic activity">
    <reaction evidence="12">
        <text>ssDNA + n NTP = ssDNA/pppN(pN)n-1 hybrid + (n-1) diphosphate.</text>
        <dbReference type="EC" id="2.7.7.101"/>
    </reaction>
</comment>
<evidence type="ECO:0000256" key="4">
    <source>
        <dbReference type="ARBA" id="ARBA00022695"/>
    </source>
</evidence>
<dbReference type="GO" id="GO:0006269">
    <property type="term" value="P:DNA replication, synthesis of primer"/>
    <property type="evidence" value="ECO:0007669"/>
    <property type="project" value="UniProtKB-UniRule"/>
</dbReference>
<dbReference type="InterPro" id="IPR013264">
    <property type="entry name" value="DNAG_N"/>
</dbReference>
<dbReference type="AlphaFoldDB" id="A0A518DQ22"/>
<evidence type="ECO:0000313" key="17">
    <source>
        <dbReference type="EMBL" id="QDU93945.1"/>
    </source>
</evidence>
<dbReference type="InterPro" id="IPR030846">
    <property type="entry name" value="DnaG_bac"/>
</dbReference>
<evidence type="ECO:0000256" key="15">
    <source>
        <dbReference type="SAM" id="MobiDB-lite"/>
    </source>
</evidence>
<dbReference type="SMART" id="SM00493">
    <property type="entry name" value="TOPRIM"/>
    <property type="match status" value="1"/>
</dbReference>
<dbReference type="InterPro" id="IPR037068">
    <property type="entry name" value="DNA_primase_core_N_sf"/>
</dbReference>
<dbReference type="InterPro" id="IPR002694">
    <property type="entry name" value="Znf_CHC2"/>
</dbReference>
<evidence type="ECO:0000256" key="6">
    <source>
        <dbReference type="ARBA" id="ARBA00022723"/>
    </source>
</evidence>
<evidence type="ECO:0000256" key="5">
    <source>
        <dbReference type="ARBA" id="ARBA00022705"/>
    </source>
</evidence>
<name>A0A518DQ22_9BACT</name>
<evidence type="ECO:0000256" key="2">
    <source>
        <dbReference type="ARBA" id="ARBA00022515"/>
    </source>
</evidence>
<evidence type="ECO:0000256" key="1">
    <source>
        <dbReference type="ARBA" id="ARBA00022478"/>
    </source>
</evidence>
<comment type="function">
    <text evidence="12 13">RNA polymerase that catalyzes the synthesis of short RNA molecules used as primers for DNA polymerase during DNA replication.</text>
</comment>
<organism evidence="17 18">
    <name type="scientific">Lignipirellula cremea</name>
    <dbReference type="NCBI Taxonomy" id="2528010"/>
    <lineage>
        <taxon>Bacteria</taxon>
        <taxon>Pseudomonadati</taxon>
        <taxon>Planctomycetota</taxon>
        <taxon>Planctomycetia</taxon>
        <taxon>Pirellulales</taxon>
        <taxon>Pirellulaceae</taxon>
        <taxon>Lignipirellula</taxon>
    </lineage>
</organism>
<dbReference type="InterPro" id="IPR034151">
    <property type="entry name" value="TOPRIM_DnaG_bac"/>
</dbReference>
<dbReference type="GO" id="GO:0003677">
    <property type="term" value="F:DNA binding"/>
    <property type="evidence" value="ECO:0007669"/>
    <property type="project" value="UniProtKB-KW"/>
</dbReference>
<evidence type="ECO:0000259" key="16">
    <source>
        <dbReference type="PROSITE" id="PS50880"/>
    </source>
</evidence>
<dbReference type="Gene3D" id="3.90.580.10">
    <property type="entry name" value="Zinc finger, CHC2-type domain"/>
    <property type="match status" value="1"/>
</dbReference>
<dbReference type="NCBIfam" id="TIGR01391">
    <property type="entry name" value="dnaG"/>
    <property type="match status" value="1"/>
</dbReference>
<reference evidence="17 18" key="1">
    <citation type="submission" date="2019-02" db="EMBL/GenBank/DDBJ databases">
        <title>Deep-cultivation of Planctomycetes and their phenomic and genomic characterization uncovers novel biology.</title>
        <authorList>
            <person name="Wiegand S."/>
            <person name="Jogler M."/>
            <person name="Boedeker C."/>
            <person name="Pinto D."/>
            <person name="Vollmers J."/>
            <person name="Rivas-Marin E."/>
            <person name="Kohn T."/>
            <person name="Peeters S.H."/>
            <person name="Heuer A."/>
            <person name="Rast P."/>
            <person name="Oberbeckmann S."/>
            <person name="Bunk B."/>
            <person name="Jeske O."/>
            <person name="Meyerdierks A."/>
            <person name="Storesund J.E."/>
            <person name="Kallscheuer N."/>
            <person name="Luecker S."/>
            <person name="Lage O.M."/>
            <person name="Pohl T."/>
            <person name="Merkel B.J."/>
            <person name="Hornburger P."/>
            <person name="Mueller R.-W."/>
            <person name="Bruemmer F."/>
            <person name="Labrenz M."/>
            <person name="Spormann A.M."/>
            <person name="Op den Camp H."/>
            <person name="Overmann J."/>
            <person name="Amann R."/>
            <person name="Jetten M.S.M."/>
            <person name="Mascher T."/>
            <person name="Medema M.H."/>
            <person name="Devos D.P."/>
            <person name="Kaster A.-K."/>
            <person name="Ovreas L."/>
            <person name="Rohde M."/>
            <person name="Galperin M.Y."/>
            <person name="Jogler C."/>
        </authorList>
    </citation>
    <scope>NUCLEOTIDE SEQUENCE [LARGE SCALE GENOMIC DNA]</scope>
    <source>
        <strain evidence="17 18">Pla85_3_4</strain>
    </source>
</reference>
<feature type="zinc finger region" description="CHC2-type" evidence="12 14">
    <location>
        <begin position="40"/>
        <end position="64"/>
    </location>
</feature>
<dbReference type="CDD" id="cd03364">
    <property type="entry name" value="TOPRIM_DnaG_primases"/>
    <property type="match status" value="1"/>
</dbReference>
<dbReference type="FunFam" id="3.90.580.10:FF:000001">
    <property type="entry name" value="DNA primase"/>
    <property type="match status" value="1"/>
</dbReference>
<keyword evidence="10 12" id="KW-0238">DNA-binding</keyword>
<dbReference type="InterPro" id="IPR036977">
    <property type="entry name" value="DNA_primase_Znf_CHC2"/>
</dbReference>
<dbReference type="SUPFAM" id="SSF57783">
    <property type="entry name" value="Zinc beta-ribbon"/>
    <property type="match status" value="1"/>
</dbReference>
<evidence type="ECO:0000256" key="3">
    <source>
        <dbReference type="ARBA" id="ARBA00022679"/>
    </source>
</evidence>
<dbReference type="HAMAP" id="MF_00974">
    <property type="entry name" value="DNA_primase_DnaG"/>
    <property type="match status" value="1"/>
</dbReference>
<comment type="subunit">
    <text evidence="12">Monomer. Interacts with DnaB.</text>
</comment>
<dbReference type="PANTHER" id="PTHR30313">
    <property type="entry name" value="DNA PRIMASE"/>
    <property type="match status" value="1"/>
</dbReference>
<evidence type="ECO:0000256" key="14">
    <source>
        <dbReference type="PIRSR" id="PIRSR002811-1"/>
    </source>
</evidence>
<keyword evidence="6 12" id="KW-0479">Metal-binding</keyword>
<evidence type="ECO:0000256" key="9">
    <source>
        <dbReference type="ARBA" id="ARBA00022842"/>
    </source>
</evidence>
<dbReference type="PANTHER" id="PTHR30313:SF2">
    <property type="entry name" value="DNA PRIMASE"/>
    <property type="match status" value="1"/>
</dbReference>
<feature type="region of interest" description="Disordered" evidence="15">
    <location>
        <begin position="453"/>
        <end position="474"/>
    </location>
</feature>
<dbReference type="Proteomes" id="UP000317648">
    <property type="component" value="Chromosome"/>
</dbReference>
<comment type="domain">
    <text evidence="12">Contains an N-terminal zinc-binding domain, a central core domain that contains the primase activity, and a C-terminal DnaB-binding domain.</text>
</comment>
<sequence>MSLAPANDAKEQIRQAIDIVDVVGGYISLRRAGRVFKGLCPFHDDRDPSLQVSPERQSWKCWVCDDGGDIFSFLMKKEGIDFREALEMLAERAGIDLNPTPSAPVVPGSPDDKQTLYRAAKWADEQFRQFLLQAPEAAAARTYLQQRGVDDASCERYGLGYSDNGWQWLLDRAKKTPYSPAVLQAVGLVNKNENSGRFYDVFRGRVMFPIRDTQSRTIAFGGRILPEIAQAETTADRRPPAKYINSPETRLFSKSEQVYALDLVRDAVSKSRHVVVVEGYTDAIAAGQYGIDNVVAVLGTALGERHIHLLKRFADRVTLVLDGDAAGQRRANEVLGLFVAAQMDLRILTLPDQLDPCDFLQQRGPEAFQQLLETASDALEHKVRIATRGINLLTDTHRAFRALEEILETLAQAPRPQDAASPQSQMLFDQQLVTRLARDFQVGEAEIRSRLLDMRRRKTTPARESSAEAPRKPATLASLQARELELFEVLTQHPELTSLALAEIRNVELTDGPARRIFSVYRSLYNAGRSVDFSAVLSDLSPDEQPLFVALDEIAAAKAEESFAEPLARLQEVINGFRQQHAALVQKGKLAQLEKPQTDSQGALEILKDLVQQERHRRGISQPTDG</sequence>
<dbReference type="InterPro" id="IPR006171">
    <property type="entry name" value="TOPRIM_dom"/>
</dbReference>
<evidence type="ECO:0000256" key="12">
    <source>
        <dbReference type="HAMAP-Rule" id="MF_00974"/>
    </source>
</evidence>
<comment type="similarity">
    <text evidence="12 13">Belongs to the DnaG primase family.</text>
</comment>
<keyword evidence="5 12" id="KW-0235">DNA replication</keyword>
<evidence type="ECO:0000256" key="8">
    <source>
        <dbReference type="ARBA" id="ARBA00022833"/>
    </source>
</evidence>